<dbReference type="AlphaFoldDB" id="A0AAV2P9X2"/>
<evidence type="ECO:0000256" key="1">
    <source>
        <dbReference type="SAM" id="Phobius"/>
    </source>
</evidence>
<accession>A0AAV2P9X2</accession>
<dbReference type="Proteomes" id="UP001497644">
    <property type="component" value="Chromosome 8"/>
</dbReference>
<proteinExistence type="predicted"/>
<name>A0AAV2P9X2_9HYME</name>
<protein>
    <submittedName>
        <fullName evidence="2">Uncharacterized protein</fullName>
    </submittedName>
</protein>
<evidence type="ECO:0000313" key="2">
    <source>
        <dbReference type="EMBL" id="CAL1688420.1"/>
    </source>
</evidence>
<keyword evidence="1" id="KW-1133">Transmembrane helix</keyword>
<gene>
    <name evidence="2" type="ORF">LPLAT_LOCUS13488</name>
</gene>
<dbReference type="EMBL" id="OZ034831">
    <property type="protein sequence ID" value="CAL1688420.1"/>
    <property type="molecule type" value="Genomic_DNA"/>
</dbReference>
<keyword evidence="1" id="KW-0812">Transmembrane</keyword>
<reference evidence="2" key="1">
    <citation type="submission" date="2024-04" db="EMBL/GenBank/DDBJ databases">
        <authorList>
            <consortium name="Molecular Ecology Group"/>
        </authorList>
    </citation>
    <scope>NUCLEOTIDE SEQUENCE</scope>
</reference>
<keyword evidence="3" id="KW-1185">Reference proteome</keyword>
<feature type="transmembrane region" description="Helical" evidence="1">
    <location>
        <begin position="111"/>
        <end position="134"/>
    </location>
</feature>
<sequence>MTSGWTRVTASLVRQAANLFARRTRALMTSMRLPLAVMTDRRNFAGFVTRRRPDSLSGTAWHRYFTAAASTLHDVHSCAWIARTAVAGCGTLVLSTIKRIFARFLTEIRCILRYAIATFFITQVFAAQAHLSAFLVAVKFFYASNLFGVTAASAGFCYHFQALTTTIGMASHVAEV</sequence>
<organism evidence="2 3">
    <name type="scientific">Lasius platythorax</name>
    <dbReference type="NCBI Taxonomy" id="488582"/>
    <lineage>
        <taxon>Eukaryota</taxon>
        <taxon>Metazoa</taxon>
        <taxon>Ecdysozoa</taxon>
        <taxon>Arthropoda</taxon>
        <taxon>Hexapoda</taxon>
        <taxon>Insecta</taxon>
        <taxon>Pterygota</taxon>
        <taxon>Neoptera</taxon>
        <taxon>Endopterygota</taxon>
        <taxon>Hymenoptera</taxon>
        <taxon>Apocrita</taxon>
        <taxon>Aculeata</taxon>
        <taxon>Formicoidea</taxon>
        <taxon>Formicidae</taxon>
        <taxon>Formicinae</taxon>
        <taxon>Lasius</taxon>
        <taxon>Lasius</taxon>
    </lineage>
</organism>
<feature type="transmembrane region" description="Helical" evidence="1">
    <location>
        <begin position="140"/>
        <end position="160"/>
    </location>
</feature>
<keyword evidence="1" id="KW-0472">Membrane</keyword>
<evidence type="ECO:0000313" key="3">
    <source>
        <dbReference type="Proteomes" id="UP001497644"/>
    </source>
</evidence>